<name>A0A2I2L1P0_9ACTN</name>
<evidence type="ECO:0000256" key="1">
    <source>
        <dbReference type="SAM" id="MobiDB-lite"/>
    </source>
</evidence>
<dbReference type="EMBL" id="FZMO01000549">
    <property type="protein sequence ID" value="SNQ51834.1"/>
    <property type="molecule type" value="Genomic_DNA"/>
</dbReference>
<feature type="region of interest" description="Disordered" evidence="1">
    <location>
        <begin position="1"/>
        <end position="31"/>
    </location>
</feature>
<feature type="region of interest" description="Disordered" evidence="1">
    <location>
        <begin position="80"/>
        <end position="104"/>
    </location>
</feature>
<evidence type="ECO:0000313" key="3">
    <source>
        <dbReference type="Proteomes" id="UP000234331"/>
    </source>
</evidence>
<sequence length="104" mass="11779">MRPVDAGAGPRAGRGRVPRRPRERGRPSAAPARFARLRLELFLPRNPLRQERRGASHLVEEPAPTWSERLYRLPHPEPDGFPWDTAAPGRRPWPSFRTPSMSAG</sequence>
<protein>
    <submittedName>
        <fullName evidence="2">Uncharacterized protein</fullName>
    </submittedName>
</protein>
<keyword evidence="3" id="KW-1185">Reference proteome</keyword>
<reference evidence="2 3" key="1">
    <citation type="submission" date="2017-06" db="EMBL/GenBank/DDBJ databases">
        <authorList>
            <person name="Kim H.J."/>
            <person name="Triplett B.A."/>
        </authorList>
    </citation>
    <scope>NUCLEOTIDE SEQUENCE [LARGE SCALE GENOMIC DNA]</scope>
    <source>
        <strain evidence="2">FRACA_ARgP5</strain>
    </source>
</reference>
<dbReference type="AlphaFoldDB" id="A0A2I2L1P0"/>
<dbReference type="Proteomes" id="UP000234331">
    <property type="component" value="Unassembled WGS sequence"/>
</dbReference>
<proteinExistence type="predicted"/>
<feature type="compositionally biased region" description="Low complexity" evidence="1">
    <location>
        <begin position="1"/>
        <end position="11"/>
    </location>
</feature>
<organism evidence="2 3">
    <name type="scientific">Frankia canadensis</name>
    <dbReference type="NCBI Taxonomy" id="1836972"/>
    <lineage>
        <taxon>Bacteria</taxon>
        <taxon>Bacillati</taxon>
        <taxon>Actinomycetota</taxon>
        <taxon>Actinomycetes</taxon>
        <taxon>Frankiales</taxon>
        <taxon>Frankiaceae</taxon>
        <taxon>Frankia</taxon>
    </lineage>
</organism>
<feature type="compositionally biased region" description="Basic residues" evidence="1">
    <location>
        <begin position="13"/>
        <end position="23"/>
    </location>
</feature>
<accession>A0A2I2L1P0</accession>
<evidence type="ECO:0000313" key="2">
    <source>
        <dbReference type="EMBL" id="SNQ51834.1"/>
    </source>
</evidence>
<gene>
    <name evidence="2" type="ORF">FRACA_810025</name>
</gene>